<evidence type="ECO:0000313" key="3">
    <source>
        <dbReference type="Proteomes" id="UP000812287"/>
    </source>
</evidence>
<dbReference type="OrthoDB" id="2837508at2759"/>
<dbReference type="EMBL" id="MU250547">
    <property type="protein sequence ID" value="KAG7443099.1"/>
    <property type="molecule type" value="Genomic_DNA"/>
</dbReference>
<sequence length="192" mass="22015">MVDAKHWNDVEAVRLPVVRKASAYDRRRLERWGARLEVQLMLTFCLLLVITPFAIYALSLRSSYGPIHEHRFDTFLTRAYVMSVVTVTTLVHCRAMLEDADVDLPFTEECPRSSITKIFVNRLHESGVLLHLFDWLDGHALAALSHCDYCNRHHLHLRKHIPCLVHAGISKPLCQVCTPVDCLLHLGYQTTC</sequence>
<evidence type="ECO:0000313" key="2">
    <source>
        <dbReference type="EMBL" id="KAG7443099.1"/>
    </source>
</evidence>
<name>A0A9P7VNI9_9AGAR</name>
<dbReference type="RefSeq" id="XP_043036599.1">
    <property type="nucleotide sequence ID" value="XM_043180593.1"/>
</dbReference>
<organism evidence="2 3">
    <name type="scientific">Guyanagaster necrorhizus</name>
    <dbReference type="NCBI Taxonomy" id="856835"/>
    <lineage>
        <taxon>Eukaryota</taxon>
        <taxon>Fungi</taxon>
        <taxon>Dikarya</taxon>
        <taxon>Basidiomycota</taxon>
        <taxon>Agaricomycotina</taxon>
        <taxon>Agaricomycetes</taxon>
        <taxon>Agaricomycetidae</taxon>
        <taxon>Agaricales</taxon>
        <taxon>Marasmiineae</taxon>
        <taxon>Physalacriaceae</taxon>
        <taxon>Guyanagaster</taxon>
    </lineage>
</organism>
<keyword evidence="3" id="KW-1185">Reference proteome</keyword>
<evidence type="ECO:0000256" key="1">
    <source>
        <dbReference type="SAM" id="Phobius"/>
    </source>
</evidence>
<keyword evidence="1" id="KW-0812">Transmembrane</keyword>
<dbReference type="AlphaFoldDB" id="A0A9P7VNI9"/>
<accession>A0A9P7VNI9</accession>
<feature type="transmembrane region" description="Helical" evidence="1">
    <location>
        <begin position="36"/>
        <end position="59"/>
    </location>
</feature>
<reference evidence="2" key="1">
    <citation type="submission" date="2020-11" db="EMBL/GenBank/DDBJ databases">
        <title>Adaptations for nitrogen fixation in a non-lichenized fungal sporocarp promotes dispersal by wood-feeding termites.</title>
        <authorList>
            <consortium name="DOE Joint Genome Institute"/>
            <person name="Koch R.A."/>
            <person name="Yoon G."/>
            <person name="Arayal U."/>
            <person name="Lail K."/>
            <person name="Amirebrahimi M."/>
            <person name="Labutti K."/>
            <person name="Lipzen A."/>
            <person name="Riley R."/>
            <person name="Barry K."/>
            <person name="Henrissat B."/>
            <person name="Grigoriev I.V."/>
            <person name="Herr J.R."/>
            <person name="Aime M.C."/>
        </authorList>
    </citation>
    <scope>NUCLEOTIDE SEQUENCE</scope>
    <source>
        <strain evidence="2">MCA 3950</strain>
    </source>
</reference>
<gene>
    <name evidence="2" type="ORF">BT62DRAFT_350458</name>
</gene>
<proteinExistence type="predicted"/>
<comment type="caution">
    <text evidence="2">The sequence shown here is derived from an EMBL/GenBank/DDBJ whole genome shotgun (WGS) entry which is preliminary data.</text>
</comment>
<protein>
    <submittedName>
        <fullName evidence="2">Uncharacterized protein</fullName>
    </submittedName>
</protein>
<keyword evidence="1" id="KW-0472">Membrane</keyword>
<dbReference type="GeneID" id="66102889"/>
<keyword evidence="1" id="KW-1133">Transmembrane helix</keyword>
<dbReference type="Proteomes" id="UP000812287">
    <property type="component" value="Unassembled WGS sequence"/>
</dbReference>